<proteinExistence type="predicted"/>
<gene>
    <name evidence="2" type="ORF">T01_4644</name>
</gene>
<name>A0A0V0YUW1_TRISP</name>
<feature type="non-terminal residue" evidence="2">
    <location>
        <position position="1"/>
    </location>
</feature>
<protein>
    <submittedName>
        <fullName evidence="2">Uncharacterized protein</fullName>
    </submittedName>
</protein>
<dbReference type="InParanoid" id="A0A0V0YUW1"/>
<keyword evidence="3" id="KW-1185">Reference proteome</keyword>
<evidence type="ECO:0000313" key="2">
    <source>
        <dbReference type="EMBL" id="KRY03900.1"/>
    </source>
</evidence>
<evidence type="ECO:0000256" key="1">
    <source>
        <dbReference type="SAM" id="MobiDB-lite"/>
    </source>
</evidence>
<feature type="non-terminal residue" evidence="2">
    <location>
        <position position="61"/>
    </location>
</feature>
<evidence type="ECO:0000313" key="3">
    <source>
        <dbReference type="Proteomes" id="UP000054776"/>
    </source>
</evidence>
<comment type="caution">
    <text evidence="2">The sequence shown here is derived from an EMBL/GenBank/DDBJ whole genome shotgun (WGS) entry which is preliminary data.</text>
</comment>
<dbReference type="Proteomes" id="UP000054776">
    <property type="component" value="Unassembled WGS sequence"/>
</dbReference>
<sequence>LKIPPKAIPGSDSSTPEQSSVPAVPIKKDSALICMTGLLQEMEAIHHQINFHFQEKEPHLH</sequence>
<feature type="region of interest" description="Disordered" evidence="1">
    <location>
        <begin position="1"/>
        <end position="23"/>
    </location>
</feature>
<organism evidence="2 3">
    <name type="scientific">Trichinella spiralis</name>
    <name type="common">Trichina worm</name>
    <dbReference type="NCBI Taxonomy" id="6334"/>
    <lineage>
        <taxon>Eukaryota</taxon>
        <taxon>Metazoa</taxon>
        <taxon>Ecdysozoa</taxon>
        <taxon>Nematoda</taxon>
        <taxon>Enoplea</taxon>
        <taxon>Dorylaimia</taxon>
        <taxon>Trichinellida</taxon>
        <taxon>Trichinellidae</taxon>
        <taxon>Trichinella</taxon>
    </lineage>
</organism>
<accession>A0A0V0YUW1</accession>
<reference evidence="2 3" key="1">
    <citation type="submission" date="2015-01" db="EMBL/GenBank/DDBJ databases">
        <title>Evolution of Trichinella species and genotypes.</title>
        <authorList>
            <person name="Korhonen P.K."/>
            <person name="Edoardo P."/>
            <person name="Giuseppe L.R."/>
            <person name="Gasser R.B."/>
        </authorList>
    </citation>
    <scope>NUCLEOTIDE SEQUENCE [LARGE SCALE GENOMIC DNA]</scope>
    <source>
        <strain evidence="2">ISS3</strain>
    </source>
</reference>
<dbReference type="EMBL" id="JYDH01004750">
    <property type="protein sequence ID" value="KRY03900.1"/>
    <property type="molecule type" value="Genomic_DNA"/>
</dbReference>
<dbReference type="AlphaFoldDB" id="A0A0V0YUW1"/>
<feature type="compositionally biased region" description="Polar residues" evidence="1">
    <location>
        <begin position="11"/>
        <end position="21"/>
    </location>
</feature>